<dbReference type="EMBL" id="KB445569">
    <property type="protein sequence ID" value="EMD97073.1"/>
    <property type="molecule type" value="Genomic_DNA"/>
</dbReference>
<evidence type="ECO:0000313" key="1">
    <source>
        <dbReference type="EMBL" id="EMD97073.1"/>
    </source>
</evidence>
<accession>M2VBK0</accession>
<organism evidence="1 2">
    <name type="scientific">Cochliobolus heterostrophus (strain C5 / ATCC 48332 / race O)</name>
    <name type="common">Southern corn leaf blight fungus</name>
    <name type="synonym">Bipolaris maydis</name>
    <dbReference type="NCBI Taxonomy" id="701091"/>
    <lineage>
        <taxon>Eukaryota</taxon>
        <taxon>Fungi</taxon>
        <taxon>Dikarya</taxon>
        <taxon>Ascomycota</taxon>
        <taxon>Pezizomycotina</taxon>
        <taxon>Dothideomycetes</taxon>
        <taxon>Pleosporomycetidae</taxon>
        <taxon>Pleosporales</taxon>
        <taxon>Pleosporineae</taxon>
        <taxon>Pleosporaceae</taxon>
        <taxon>Bipolaris</taxon>
    </lineage>
</organism>
<protein>
    <submittedName>
        <fullName evidence="1">Uncharacterized protein</fullName>
    </submittedName>
</protein>
<sequence>THTMTSEFSIHVQPHSRYSVFDASGQLPFSVVFGICRLSKSDTDPRPLLIETAGSVFDVPYALAHGLLTLHEEHPGETTKWVEVDLSNIGEVDKSTSECISVPSPVSRTKNWKDDMTVRLGHIDLTGALASILKVGNRYRIRLASKDLGVSKWMYGDQDQFVAARGETAKLVNSYSHGNATFKVMDNLVFPPKVEVKLRLLESASLEVTVENTAKETITIQARGHQSFLVPWGPMQPEPGVLDDRPRIIDSTPQKYAPVSSLMVLDAATGKVVRGHEDPSKCHLRDPKADTRPRVDELIILEPHKPVTVAHQIDWKVKGLQDGKYKIRMQPKGCRWWRGKVENEEGEDEKVPARLWKGLTVPLMLESQDDLEVTIKDGKVDGAL</sequence>
<dbReference type="eggNOG" id="ENOG502SIAE">
    <property type="taxonomic scope" value="Eukaryota"/>
</dbReference>
<gene>
    <name evidence="1" type="ORF">COCHEDRAFT_71921</name>
</gene>
<keyword evidence="2" id="KW-1185">Reference proteome</keyword>
<reference evidence="2" key="2">
    <citation type="journal article" date="2013" name="PLoS Genet.">
        <title>Comparative genome structure, secondary metabolite, and effector coding capacity across Cochliobolus pathogens.</title>
        <authorList>
            <person name="Condon B.J."/>
            <person name="Leng Y."/>
            <person name="Wu D."/>
            <person name="Bushley K.E."/>
            <person name="Ohm R.A."/>
            <person name="Otillar R."/>
            <person name="Martin J."/>
            <person name="Schackwitz W."/>
            <person name="Grimwood J."/>
            <person name="MohdZainudin N."/>
            <person name="Xue C."/>
            <person name="Wang R."/>
            <person name="Manning V.A."/>
            <person name="Dhillon B."/>
            <person name="Tu Z.J."/>
            <person name="Steffenson B.J."/>
            <person name="Salamov A."/>
            <person name="Sun H."/>
            <person name="Lowry S."/>
            <person name="LaButti K."/>
            <person name="Han J."/>
            <person name="Copeland A."/>
            <person name="Lindquist E."/>
            <person name="Barry K."/>
            <person name="Schmutz J."/>
            <person name="Baker S.E."/>
            <person name="Ciuffetti L.M."/>
            <person name="Grigoriev I.V."/>
            <person name="Zhong S."/>
            <person name="Turgeon B.G."/>
        </authorList>
    </citation>
    <scope>NUCLEOTIDE SEQUENCE [LARGE SCALE GENOMIC DNA]</scope>
    <source>
        <strain evidence="2">C5 / ATCC 48332 / race O</strain>
    </source>
</reference>
<dbReference type="HOGENOM" id="CLU_727666_0_0_1"/>
<dbReference type="AlphaFoldDB" id="M2VBK0"/>
<dbReference type="Proteomes" id="UP000016936">
    <property type="component" value="Unassembled WGS sequence"/>
</dbReference>
<evidence type="ECO:0000313" key="2">
    <source>
        <dbReference type="Proteomes" id="UP000016936"/>
    </source>
</evidence>
<dbReference type="OrthoDB" id="5272229at2759"/>
<reference evidence="1 2" key="1">
    <citation type="journal article" date="2012" name="PLoS Pathog.">
        <title>Diverse lifestyles and strategies of plant pathogenesis encoded in the genomes of eighteen Dothideomycetes fungi.</title>
        <authorList>
            <person name="Ohm R.A."/>
            <person name="Feau N."/>
            <person name="Henrissat B."/>
            <person name="Schoch C.L."/>
            <person name="Horwitz B.A."/>
            <person name="Barry K.W."/>
            <person name="Condon B.J."/>
            <person name="Copeland A.C."/>
            <person name="Dhillon B."/>
            <person name="Glaser F."/>
            <person name="Hesse C.N."/>
            <person name="Kosti I."/>
            <person name="LaButti K."/>
            <person name="Lindquist E.A."/>
            <person name="Lucas S."/>
            <person name="Salamov A.A."/>
            <person name="Bradshaw R.E."/>
            <person name="Ciuffetti L."/>
            <person name="Hamelin R.C."/>
            <person name="Kema G.H.J."/>
            <person name="Lawrence C."/>
            <person name="Scott J.A."/>
            <person name="Spatafora J.W."/>
            <person name="Turgeon B.G."/>
            <person name="de Wit P.J.G.M."/>
            <person name="Zhong S."/>
            <person name="Goodwin S.B."/>
            <person name="Grigoriev I.V."/>
        </authorList>
    </citation>
    <scope>NUCLEOTIDE SEQUENCE [LARGE SCALE GENOMIC DNA]</scope>
    <source>
        <strain evidence="2">C5 / ATCC 48332 / race O</strain>
    </source>
</reference>
<dbReference type="STRING" id="701091.M2VBK0"/>
<feature type="non-terminal residue" evidence="1">
    <location>
        <position position="1"/>
    </location>
</feature>
<dbReference type="OMA" id="CVGDCEE"/>
<proteinExistence type="predicted"/>
<name>M2VBK0_COCH5</name>